<keyword evidence="12" id="KW-1185">Reference proteome</keyword>
<reference evidence="11 12" key="1">
    <citation type="submission" date="2019-03" db="EMBL/GenBank/DDBJ databases">
        <authorList>
            <person name="Kuo N.K."/>
            <person name="Parsa S."/>
            <person name="Addai K."/>
            <person name="Agarwal S."/>
            <person name="Ahmad I.M."/>
            <person name="Alumyar Y.S."/>
            <person name="An J."/>
            <person name="Antar T.E."/>
            <person name="Antony V."/>
            <person name="Arvin L.E."/>
            <person name="Atanasoff K.E."/>
            <person name="Ati R."/>
            <person name="Batista A."/>
            <person name="Bembuh M.L."/>
            <person name="Bhardvaj T.B."/>
            <person name="Brown C.J."/>
            <person name="Butt S.T."/>
            <person name="Cahn D."/>
            <person name="Canales I.-I."/>
            <person name="Carr K."/>
            <person name="Chen K.Z."/>
            <person name="Chen M."/>
            <person name="Chigurupati S."/>
            <person name="Chou C."/>
            <person name="Chung C.S."/>
            <person name="Cole S.T."/>
            <person name="Colson C.L."/>
            <person name="Dent D.M."/>
            <person name="Djiogo E.M."/>
            <person name="Domrachev B.M."/>
            <person name="Dwivedi J."/>
            <person name="Ehsani C."/>
            <person name="Essien U.A."/>
            <person name="Fakhar A."/>
            <person name="Flood S.H."/>
            <person name="Furletti G."/>
            <person name="Gebreegziabher M."/>
            <person name="Goralski S.M."/>
            <person name="Gruver-Williams A."/>
            <person name="Guldan M.L."/>
            <person name="Gurung S."/>
            <person name="Heo K."/>
            <person name="John R.A."/>
            <person name="Kabir L."/>
            <person name="Kaira H."/>
            <person name="Kane M.S."/>
            <person name="Karanja M."/>
            <person name="Karley A.N."/>
            <person name="Khan A.M."/>
            <person name="Khan A."/>
            <person name="Kharel S."/>
            <person name="Kidane M."/>
            <person name="Konanur P."/>
            <person name="Lahijan N."/>
            <person name="Lamm D.N."/>
            <person name="Lance S.V."/>
            <person name="Le C."/>
            <person name="Lee C.H."/>
            <person name="Leka D."/>
            <person name="Li C."/>
            <person name="Lim S.Y."/>
            <person name="Lo J."/>
            <person name="Ludwig S."/>
            <person name="Mahaney V.M."/>
            <person name="Mangukiya A."/>
            <person name="Mani D."/>
            <person name="Mariano P."/>
            <person name="Markward M.L."/>
            <person name="Mbaekwe U."/>
            <person name="McGowan H."/>
            <person name="McNamara A."/>
            <person name="Mebrahtu S."/>
            <person name="Mohamed A."/>
            <person name="Mohamed M.E."/>
            <person name="Muntaka F."/>
            <person name="Naqvi T."/>
            <person name="Nengel A.M."/>
            <person name="Neupane S."/>
            <person name="Nguyen J."/>
            <person name="Nguyen J."/>
            <person name="Nwoji I.C."/>
            <person name="Okusolubo T.A."/>
            <person name="Paek J."/>
            <person name="Pandithakoralag H."/>
            <person name="Perry C."/>
            <person name="Petrie C.R."/>
            <person name="Poteshman G.A."/>
            <person name="Quiros D."/>
            <person name="Rana S."/>
            <person name="Reister J."/>
            <person name="Reyes E."/>
            <person name="Riaz H.S."/>
            <person name="Roach T.L."/>
            <person name="Saikali A."/>
            <person name="Scalsky R."/>
            <person name="Schultz J.A."/>
            <person name="Scott C.F."/>
            <person name="Sekira M.D."/>
            <person name="Shee C.S."/>
            <person name="Shultz P."/>
            <person name="Siarez J.A."/>
            <person name="Singh S."/>
            <person name="Smith F.R."/>
            <person name="Smith S.A."/>
            <person name="Sobers S."/>
            <person name="Sobowale A.O."/>
            <person name="Somoza K.A."/>
            <person name="Song M."/>
            <person name="Spruill R.A."/>
            <person name="Subedi A."/>
            <person name="Taj A.B."/>
            <person name="Thomas J."/>
            <person name="Todd J.C."/>
            <person name="Tran T."/>
            <person name="Varghese J."/>
            <person name="Vartanian E."/>
            <person name="Vega A."/>
            <person name="Vong A."/>
            <person name="Walter A.J."/>
            <person name="Wessel M.E."/>
            <person name="Azam A.M."/>
            <person name="Blocker D."/>
            <person name="Naeem N.-U.-A."/>
            <person name="Patel R."/>
            <person name="Shakarov P."/>
            <person name="Xie C.L."/>
            <person name="Zolnerowich N."/>
            <person name="Correa-Mendez M."/>
            <person name="Fabian M."/>
            <person name="Fishbein J."/>
            <person name="Harkles L."/>
            <person name="Reger N."/>
            <person name="Saleh S."/>
            <person name="deCarvalho T."/>
            <person name="Erill I."/>
            <person name="Caruso S.M."/>
            <person name="Garlena R.A."/>
            <person name="Russell D.A."/>
            <person name="Pope W.H."/>
            <person name="Jacobs-Sera D."/>
            <person name="Hatfull G.F."/>
        </authorList>
    </citation>
    <scope>NUCLEOTIDE SEQUENCE [LARGE SCALE GENOMIC DNA]</scope>
</reference>
<dbReference type="KEGG" id="vg:65073068"/>
<comment type="catalytic activity">
    <reaction evidence="9">
        <text>DNA(n) + a 2'-deoxyribonucleoside 5'-triphosphate = DNA(n+1) + diphosphate</text>
        <dbReference type="Rhea" id="RHEA:22508"/>
        <dbReference type="Rhea" id="RHEA-COMP:17339"/>
        <dbReference type="Rhea" id="RHEA-COMP:17340"/>
        <dbReference type="ChEBI" id="CHEBI:33019"/>
        <dbReference type="ChEBI" id="CHEBI:61560"/>
        <dbReference type="ChEBI" id="CHEBI:173112"/>
        <dbReference type="EC" id="2.7.7.7"/>
    </reaction>
</comment>
<evidence type="ECO:0000256" key="9">
    <source>
        <dbReference type="ARBA" id="ARBA00049244"/>
    </source>
</evidence>
<dbReference type="GO" id="GO:0003677">
    <property type="term" value="F:DNA binding"/>
    <property type="evidence" value="ECO:0007669"/>
    <property type="project" value="UniProtKB-KW"/>
</dbReference>
<dbReference type="InterPro" id="IPR043502">
    <property type="entry name" value="DNA/RNA_pol_sf"/>
</dbReference>
<feature type="domain" description="DNA-directed DNA polymerase family B mitochondria/virus" evidence="10">
    <location>
        <begin position="300"/>
        <end position="469"/>
    </location>
</feature>
<evidence type="ECO:0000256" key="4">
    <source>
        <dbReference type="ARBA" id="ARBA00022695"/>
    </source>
</evidence>
<dbReference type="GO" id="GO:0006260">
    <property type="term" value="P:DNA replication"/>
    <property type="evidence" value="ECO:0007669"/>
    <property type="project" value="UniProtKB-KW"/>
</dbReference>
<evidence type="ECO:0000259" key="10">
    <source>
        <dbReference type="Pfam" id="PF03175"/>
    </source>
</evidence>
<dbReference type="RefSeq" id="YP_010084034.1">
    <property type="nucleotide sequence ID" value="NC_055059.1"/>
</dbReference>
<evidence type="ECO:0000256" key="1">
    <source>
        <dbReference type="ARBA" id="ARBA00005755"/>
    </source>
</evidence>
<keyword evidence="7" id="KW-1194">Viral DNA replication</keyword>
<dbReference type="SUPFAM" id="SSF56672">
    <property type="entry name" value="DNA/RNA polymerases"/>
    <property type="match status" value="1"/>
</dbReference>
<dbReference type="EC" id="2.7.7.7" evidence="2"/>
<evidence type="ECO:0000256" key="2">
    <source>
        <dbReference type="ARBA" id="ARBA00012417"/>
    </source>
</evidence>
<protein>
    <recommendedName>
        <fullName evidence="2">DNA-directed DNA polymerase</fullName>
        <ecNumber evidence="2">2.7.7.7</ecNumber>
    </recommendedName>
</protein>
<dbReference type="GO" id="GO:0003887">
    <property type="term" value="F:DNA-directed DNA polymerase activity"/>
    <property type="evidence" value="ECO:0007669"/>
    <property type="project" value="UniProtKB-KW"/>
</dbReference>
<keyword evidence="8" id="KW-0238">DNA-binding</keyword>
<dbReference type="GeneID" id="65073068"/>
<dbReference type="Proteomes" id="UP000297022">
    <property type="component" value="Segment"/>
</dbReference>
<evidence type="ECO:0000256" key="5">
    <source>
        <dbReference type="ARBA" id="ARBA00022705"/>
    </source>
</evidence>
<evidence type="ECO:0000313" key="12">
    <source>
        <dbReference type="Proteomes" id="UP000297022"/>
    </source>
</evidence>
<gene>
    <name evidence="11" type="primary">11</name>
    <name evidence="11" type="ORF">SEA_FORTHEBOIS_11</name>
</gene>
<accession>A0A4D6E2G6</accession>
<organism evidence="11 12">
    <name type="scientific">Streptomyces phage Forthebois</name>
    <dbReference type="NCBI Taxonomy" id="2562185"/>
    <lineage>
        <taxon>Viruses</taxon>
        <taxon>Varidnaviria</taxon>
        <taxon>Bamfordvirae</taxon>
        <taxon>Preplasmiviricota</taxon>
        <taxon>Prepoliviricotina</taxon>
        <taxon>Tectiliviricetes</taxon>
        <taxon>Kalamavirales</taxon>
        <taxon>Tectiviridae</taxon>
        <taxon>Deltatectivirus</taxon>
        <taxon>Deltatectivirus forthebois</taxon>
    </lineage>
</organism>
<evidence type="ECO:0000313" key="11">
    <source>
        <dbReference type="EMBL" id="QBZ72843.1"/>
    </source>
</evidence>
<keyword evidence="6" id="KW-0239">DNA-directed DNA polymerase</keyword>
<dbReference type="GO" id="GO:0039693">
    <property type="term" value="P:viral DNA genome replication"/>
    <property type="evidence" value="ECO:0007669"/>
    <property type="project" value="UniProtKB-KW"/>
</dbReference>
<name>A0A4D6E2G6_9VIRU</name>
<evidence type="ECO:0000256" key="3">
    <source>
        <dbReference type="ARBA" id="ARBA00022679"/>
    </source>
</evidence>
<evidence type="ECO:0000256" key="6">
    <source>
        <dbReference type="ARBA" id="ARBA00022932"/>
    </source>
</evidence>
<dbReference type="InterPro" id="IPR004868">
    <property type="entry name" value="DNA-dir_DNA_pol_B_mt/vir"/>
</dbReference>
<keyword evidence="3" id="KW-0808">Transferase</keyword>
<proteinExistence type="inferred from homology"/>
<dbReference type="EMBL" id="MK620900">
    <property type="protein sequence ID" value="QBZ72843.1"/>
    <property type="molecule type" value="Genomic_DNA"/>
</dbReference>
<dbReference type="Pfam" id="PF03175">
    <property type="entry name" value="DNA_pol_B_2"/>
    <property type="match status" value="1"/>
</dbReference>
<evidence type="ECO:0000256" key="7">
    <source>
        <dbReference type="ARBA" id="ARBA00023109"/>
    </source>
</evidence>
<sequence>MCIGCGNTFITESARRVRCVKNCGRSSQSRNAARARSRAEGDRLFIGIDGEGVTRPTGEHIYDMLSVGSETLVSHDGGHLHYKQIFEFLYQQYEANPDATFVGFFLGYDFNQWFKTLPEDRAAMLLTKQGRIARKRQDHEYLGPFPVDDGEWEFDILGFKRFRLRPIGNKGWMYINDTGPFFQTSFLNVIDPSQWDDPIITPEEFETVKAGKADRGRRQTLAQQMKNREETRRYNILENEILARAMARMNKGFVSIGVVLKKDQWYGPGQAAQTWMRENGIPSSEDVQKATPDFAWDAAQASYFGGWFEIFAHGIVPGTSYEYDINSAYPYIISTLPCLLHGKWLKGGKKIVKDWRLHPYMLIHAEVSGENYEVGAMLHRTKDHKILRPKKTRGWYWAHELDAAIRAGVISKVLVSEWVEYVPCGCKGPYVDSMPELYTKRLEVGKNSPEGKAYKLIYNSAYGKHAQSIGSPRFANSIYASLITSGCRTMILDAIATHPTGTEHLLMVATDGVYFSKPHPSLDISPKELGKWDYSEKENLTLFMPGLYWDDTTRERLAKGLSPKLKSRGVSAGDLANRITELDEAFREFGKGGVDNWPKLEIPINFQMVTCVQALVRKKWDLAASLVHGDKKSISANPTAKRFPMPQWTGSYWVTPPYPMGDKLDCTPYDKTFGKPEPLGDSPDGQLEKILYEMLAPGDI</sequence>
<dbReference type="GO" id="GO:0000166">
    <property type="term" value="F:nucleotide binding"/>
    <property type="evidence" value="ECO:0007669"/>
    <property type="project" value="InterPro"/>
</dbReference>
<comment type="similarity">
    <text evidence="1">Belongs to the DNA polymerase type-B family.</text>
</comment>
<keyword evidence="4" id="KW-0548">Nucleotidyltransferase</keyword>
<evidence type="ECO:0000256" key="8">
    <source>
        <dbReference type="ARBA" id="ARBA00023125"/>
    </source>
</evidence>
<keyword evidence="5" id="KW-0235">DNA replication</keyword>